<dbReference type="Pfam" id="PF13429">
    <property type="entry name" value="TPR_15"/>
    <property type="match status" value="1"/>
</dbReference>
<dbReference type="InParanoid" id="A0A0C3KDR2"/>
<protein>
    <submittedName>
        <fullName evidence="4">Uncharacterized protein</fullName>
    </submittedName>
</protein>
<keyword evidence="1" id="KW-0677">Repeat</keyword>
<sequence>MLPTSLRASRASLLHFRTDAHRLVMNRAGRLGLLHTRSVPRSLPVDIRLGRISCHRHLAKRWATSTTPHSTASDPADIEAMRCLEQGTQKLEENDLQGAKELYRRSVEIKRNASSLFNLGVTHYHLKEFDEAIAAWKESIELQPDSPDVHTNLASAYIISPVSRPDLALHHLHIAASLAPEDPEIAFNLAAVLEATGQLEEALTYYKRAQENGVERAAMHIRNVSAKILGKKLKAVQESDRQGEPDLPKKPDS</sequence>
<dbReference type="InterPro" id="IPR011990">
    <property type="entry name" value="TPR-like_helical_dom_sf"/>
</dbReference>
<dbReference type="InterPro" id="IPR052346">
    <property type="entry name" value="O-mannosyl-transferase_TMTC"/>
</dbReference>
<dbReference type="SMART" id="SM00028">
    <property type="entry name" value="TPR"/>
    <property type="match status" value="3"/>
</dbReference>
<reference evidence="4 5" key="1">
    <citation type="submission" date="2014-04" db="EMBL/GenBank/DDBJ databases">
        <authorList>
            <consortium name="DOE Joint Genome Institute"/>
            <person name="Kuo A."/>
            <person name="Kohler A."/>
            <person name="Costa M.D."/>
            <person name="Nagy L.G."/>
            <person name="Floudas D."/>
            <person name="Copeland A."/>
            <person name="Barry K.W."/>
            <person name="Cichocki N."/>
            <person name="Veneault-Fourrey C."/>
            <person name="LaButti K."/>
            <person name="Lindquist E.A."/>
            <person name="Lipzen A."/>
            <person name="Lundell T."/>
            <person name="Morin E."/>
            <person name="Murat C."/>
            <person name="Sun H."/>
            <person name="Tunlid A."/>
            <person name="Henrissat B."/>
            <person name="Grigoriev I.V."/>
            <person name="Hibbett D.S."/>
            <person name="Martin F."/>
            <person name="Nordberg H.P."/>
            <person name="Cantor M.N."/>
            <person name="Hua S.X."/>
        </authorList>
    </citation>
    <scope>NUCLEOTIDE SEQUENCE [LARGE SCALE GENOMIC DNA]</scope>
    <source>
        <strain evidence="4 5">Marx 270</strain>
    </source>
</reference>
<evidence type="ECO:0000313" key="5">
    <source>
        <dbReference type="Proteomes" id="UP000054217"/>
    </source>
</evidence>
<dbReference type="Gene3D" id="1.25.40.10">
    <property type="entry name" value="Tetratricopeptide repeat domain"/>
    <property type="match status" value="1"/>
</dbReference>
<dbReference type="HOGENOM" id="CLU_078033_1_0_1"/>
<organism evidence="4 5">
    <name type="scientific">Pisolithus tinctorius Marx 270</name>
    <dbReference type="NCBI Taxonomy" id="870435"/>
    <lineage>
        <taxon>Eukaryota</taxon>
        <taxon>Fungi</taxon>
        <taxon>Dikarya</taxon>
        <taxon>Basidiomycota</taxon>
        <taxon>Agaricomycotina</taxon>
        <taxon>Agaricomycetes</taxon>
        <taxon>Agaricomycetidae</taxon>
        <taxon>Boletales</taxon>
        <taxon>Sclerodermatineae</taxon>
        <taxon>Pisolithaceae</taxon>
        <taxon>Pisolithus</taxon>
    </lineage>
</organism>
<evidence type="ECO:0000313" key="4">
    <source>
        <dbReference type="EMBL" id="KIO07747.1"/>
    </source>
</evidence>
<dbReference type="SUPFAM" id="SSF48452">
    <property type="entry name" value="TPR-like"/>
    <property type="match status" value="1"/>
</dbReference>
<dbReference type="PANTHER" id="PTHR44227:SF3">
    <property type="entry name" value="PROTEIN O-MANNOSYL-TRANSFERASE TMTC4"/>
    <property type="match status" value="1"/>
</dbReference>
<proteinExistence type="predicted"/>
<dbReference type="OrthoDB" id="1926212at2759"/>
<dbReference type="PANTHER" id="PTHR44227">
    <property type="match status" value="1"/>
</dbReference>
<keyword evidence="2 3" id="KW-0802">TPR repeat</keyword>
<dbReference type="Proteomes" id="UP000054217">
    <property type="component" value="Unassembled WGS sequence"/>
</dbReference>
<accession>A0A0C3KDR2</accession>
<name>A0A0C3KDR2_PISTI</name>
<feature type="repeat" description="TPR" evidence="3">
    <location>
        <begin position="113"/>
        <end position="146"/>
    </location>
</feature>
<evidence type="ECO:0000256" key="2">
    <source>
        <dbReference type="ARBA" id="ARBA00022803"/>
    </source>
</evidence>
<reference evidence="5" key="2">
    <citation type="submission" date="2015-01" db="EMBL/GenBank/DDBJ databases">
        <title>Evolutionary Origins and Diversification of the Mycorrhizal Mutualists.</title>
        <authorList>
            <consortium name="DOE Joint Genome Institute"/>
            <consortium name="Mycorrhizal Genomics Consortium"/>
            <person name="Kohler A."/>
            <person name="Kuo A."/>
            <person name="Nagy L.G."/>
            <person name="Floudas D."/>
            <person name="Copeland A."/>
            <person name="Barry K.W."/>
            <person name="Cichocki N."/>
            <person name="Veneault-Fourrey C."/>
            <person name="LaButti K."/>
            <person name="Lindquist E.A."/>
            <person name="Lipzen A."/>
            <person name="Lundell T."/>
            <person name="Morin E."/>
            <person name="Murat C."/>
            <person name="Riley R."/>
            <person name="Ohm R."/>
            <person name="Sun H."/>
            <person name="Tunlid A."/>
            <person name="Henrissat B."/>
            <person name="Grigoriev I.V."/>
            <person name="Hibbett D.S."/>
            <person name="Martin F."/>
        </authorList>
    </citation>
    <scope>NUCLEOTIDE SEQUENCE [LARGE SCALE GENOMIC DNA]</scope>
    <source>
        <strain evidence="5">Marx 270</strain>
    </source>
</reference>
<evidence type="ECO:0000256" key="1">
    <source>
        <dbReference type="ARBA" id="ARBA00022737"/>
    </source>
</evidence>
<evidence type="ECO:0000256" key="3">
    <source>
        <dbReference type="PROSITE-ProRule" id="PRU00339"/>
    </source>
</evidence>
<dbReference type="PROSITE" id="PS50293">
    <property type="entry name" value="TPR_REGION"/>
    <property type="match status" value="1"/>
</dbReference>
<dbReference type="AlphaFoldDB" id="A0A0C3KDR2"/>
<dbReference type="EMBL" id="KN831959">
    <property type="protein sequence ID" value="KIO07747.1"/>
    <property type="molecule type" value="Genomic_DNA"/>
</dbReference>
<keyword evidence="5" id="KW-1185">Reference proteome</keyword>
<gene>
    <name evidence="4" type="ORF">M404DRAFT_394457</name>
</gene>
<dbReference type="InterPro" id="IPR019734">
    <property type="entry name" value="TPR_rpt"/>
</dbReference>
<dbReference type="STRING" id="870435.A0A0C3KDR2"/>
<dbReference type="PROSITE" id="PS50005">
    <property type="entry name" value="TPR"/>
    <property type="match status" value="1"/>
</dbReference>